<accession>A0A017SW38</accession>
<dbReference type="PROSITE" id="PS51186">
    <property type="entry name" value="GNAT"/>
    <property type="match status" value="1"/>
</dbReference>
<name>A0A017SW38_9BACT</name>
<comment type="caution">
    <text evidence="6">The sequence shown here is derived from an EMBL/GenBank/DDBJ whole genome shotgun (WGS) entry which is preliminary data.</text>
</comment>
<dbReference type="EMBL" id="ASRX01000097">
    <property type="protein sequence ID" value="EYF00830.1"/>
    <property type="molecule type" value="Genomic_DNA"/>
</dbReference>
<dbReference type="eggNOG" id="COG0456">
    <property type="taxonomic scope" value="Bacteria"/>
</dbReference>
<gene>
    <name evidence="6" type="ORF">CAP_8991</name>
</gene>
<dbReference type="InterPro" id="IPR006464">
    <property type="entry name" value="AcTrfase_RimI/Ard1"/>
</dbReference>
<keyword evidence="4" id="KW-0012">Acyltransferase</keyword>
<dbReference type="OrthoDB" id="529907at2"/>
<organism evidence="6 7">
    <name type="scientific">Chondromyces apiculatus DSM 436</name>
    <dbReference type="NCBI Taxonomy" id="1192034"/>
    <lineage>
        <taxon>Bacteria</taxon>
        <taxon>Pseudomonadati</taxon>
        <taxon>Myxococcota</taxon>
        <taxon>Polyangia</taxon>
        <taxon>Polyangiales</taxon>
        <taxon>Polyangiaceae</taxon>
        <taxon>Chondromyces</taxon>
    </lineage>
</organism>
<keyword evidence="2" id="KW-0963">Cytoplasm</keyword>
<dbReference type="RefSeq" id="WP_052376753.1">
    <property type="nucleotide sequence ID" value="NZ_ASRX01000097.1"/>
</dbReference>
<dbReference type="NCBIfam" id="TIGR01575">
    <property type="entry name" value="rimI"/>
    <property type="match status" value="1"/>
</dbReference>
<comment type="similarity">
    <text evidence="1">Belongs to the acetyltransferase family. RimI subfamily.</text>
</comment>
<sequence>MEVTRLSAETAGLDEVDGVALAAFEHPQFSIREELSRPWTRCWMVRRGGEALAFLIAWHVADEVHVLNVATAPAARRQGCARALMTEVLAYAREHQVRILLLEVRRSNVPAIGLYRGLGFHTLSVRKGYYSDNGEDAVEMILALDPATGAMLPGRDEVSIA</sequence>
<dbReference type="Proteomes" id="UP000019678">
    <property type="component" value="Unassembled WGS sequence"/>
</dbReference>
<evidence type="ECO:0000313" key="6">
    <source>
        <dbReference type="EMBL" id="EYF00830.1"/>
    </source>
</evidence>
<dbReference type="STRING" id="1192034.CAP_8991"/>
<evidence type="ECO:0000259" key="5">
    <source>
        <dbReference type="PROSITE" id="PS51186"/>
    </source>
</evidence>
<dbReference type="InterPro" id="IPR016181">
    <property type="entry name" value="Acyl_CoA_acyltransferase"/>
</dbReference>
<evidence type="ECO:0000256" key="1">
    <source>
        <dbReference type="ARBA" id="ARBA00005395"/>
    </source>
</evidence>
<reference evidence="6 7" key="1">
    <citation type="submission" date="2013-05" db="EMBL/GenBank/DDBJ databases">
        <title>Genome assembly of Chondromyces apiculatus DSM 436.</title>
        <authorList>
            <person name="Sharma G."/>
            <person name="Khatri I."/>
            <person name="Kaur C."/>
            <person name="Mayilraj S."/>
            <person name="Subramanian S."/>
        </authorList>
    </citation>
    <scope>NUCLEOTIDE SEQUENCE [LARGE SCALE GENOMIC DNA]</scope>
    <source>
        <strain evidence="6 7">DSM 436</strain>
    </source>
</reference>
<dbReference type="SUPFAM" id="SSF55729">
    <property type="entry name" value="Acyl-CoA N-acyltransferases (Nat)"/>
    <property type="match status" value="1"/>
</dbReference>
<evidence type="ECO:0000256" key="4">
    <source>
        <dbReference type="ARBA" id="ARBA00023315"/>
    </source>
</evidence>
<dbReference type="Pfam" id="PF00583">
    <property type="entry name" value="Acetyltransf_1"/>
    <property type="match status" value="1"/>
</dbReference>
<dbReference type="InterPro" id="IPR050680">
    <property type="entry name" value="YpeA/RimI_acetyltransf"/>
</dbReference>
<dbReference type="Gene3D" id="3.40.630.30">
    <property type="match status" value="1"/>
</dbReference>
<evidence type="ECO:0000256" key="2">
    <source>
        <dbReference type="ARBA" id="ARBA00022490"/>
    </source>
</evidence>
<keyword evidence="3 6" id="KW-0808">Transferase</keyword>
<keyword evidence="7" id="KW-1185">Reference proteome</keyword>
<evidence type="ECO:0000313" key="7">
    <source>
        <dbReference type="Proteomes" id="UP000019678"/>
    </source>
</evidence>
<dbReference type="CDD" id="cd04301">
    <property type="entry name" value="NAT_SF"/>
    <property type="match status" value="1"/>
</dbReference>
<feature type="domain" description="N-acetyltransferase" evidence="5">
    <location>
        <begin position="1"/>
        <end position="145"/>
    </location>
</feature>
<dbReference type="GO" id="GO:0008080">
    <property type="term" value="F:N-acetyltransferase activity"/>
    <property type="evidence" value="ECO:0007669"/>
    <property type="project" value="InterPro"/>
</dbReference>
<protein>
    <submittedName>
        <fullName evidence="6">Ribosomal-protein-S18p-alanine acetyltransferase</fullName>
    </submittedName>
</protein>
<dbReference type="PANTHER" id="PTHR43420:SF44">
    <property type="entry name" value="ACETYLTRANSFERASE YPEA"/>
    <property type="match status" value="1"/>
</dbReference>
<proteinExistence type="inferred from homology"/>
<evidence type="ECO:0000256" key="3">
    <source>
        <dbReference type="ARBA" id="ARBA00022679"/>
    </source>
</evidence>
<dbReference type="PANTHER" id="PTHR43420">
    <property type="entry name" value="ACETYLTRANSFERASE"/>
    <property type="match status" value="1"/>
</dbReference>
<dbReference type="AlphaFoldDB" id="A0A017SW38"/>
<dbReference type="InterPro" id="IPR000182">
    <property type="entry name" value="GNAT_dom"/>
</dbReference>